<evidence type="ECO:0000313" key="11">
    <source>
        <dbReference type="EMBL" id="TRY59667.1"/>
    </source>
</evidence>
<organism evidence="11 12">
    <name type="scientific">Danionella cerebrum</name>
    <dbReference type="NCBI Taxonomy" id="2873325"/>
    <lineage>
        <taxon>Eukaryota</taxon>
        <taxon>Metazoa</taxon>
        <taxon>Chordata</taxon>
        <taxon>Craniata</taxon>
        <taxon>Vertebrata</taxon>
        <taxon>Euteleostomi</taxon>
        <taxon>Actinopterygii</taxon>
        <taxon>Neopterygii</taxon>
        <taxon>Teleostei</taxon>
        <taxon>Ostariophysi</taxon>
        <taxon>Cypriniformes</taxon>
        <taxon>Danionidae</taxon>
        <taxon>Danioninae</taxon>
        <taxon>Danionella</taxon>
    </lineage>
</organism>
<evidence type="ECO:0000256" key="8">
    <source>
        <dbReference type="ARBA" id="ARBA00031924"/>
    </source>
</evidence>
<dbReference type="GO" id="GO:0160077">
    <property type="term" value="P:lipid droplet fusion"/>
    <property type="evidence" value="ECO:0007669"/>
    <property type="project" value="UniProtKB-ARBA"/>
</dbReference>
<evidence type="ECO:0000256" key="5">
    <source>
        <dbReference type="ARBA" id="ARBA00022677"/>
    </source>
</evidence>
<sequence>MESPESTGPKRDSFVEFIYCKGAVTEVLKYGPKDLHTASKGPNPSNTLILIIPGNPGVVGFYETYMWTLYQTFHERFPVWAVSHAGHCMPPETFDLIEDPSVIEKEDVFGLDGQTEHKLAFLRKHVPRGTNLLLIGHSIGCYIILEMMKRDPDLKVLKAVMLFPTIERMALSPQGKCMTPVLCNLRYALYLPIFLLSLLPENLKFNLVRLAMEKMYTLDKSIIPATVSLINVDCAANAMYMASQEMKLVLERDTSTIRQHLSKIFFYYGRKDHWCPVQYYHDIRKDFPEGNILLCERGFRHAFVLDSGEETPVVGLWNSVLPVKLVFS</sequence>
<keyword evidence="12" id="KW-1185">Reference proteome</keyword>
<dbReference type="Gene3D" id="3.40.50.1820">
    <property type="entry name" value="alpha/beta hydrolase"/>
    <property type="match status" value="1"/>
</dbReference>
<keyword evidence="6" id="KW-0378">Hydrolase</keyword>
<proteinExistence type="inferred from homology"/>
<gene>
    <name evidence="11" type="ORF">DNTS_027406</name>
</gene>
<comment type="catalytic activity">
    <reaction evidence="10">
        <text>a cholesterol ester + H2O = cholesterol + a fatty acid + H(+)</text>
        <dbReference type="Rhea" id="RHEA:36403"/>
        <dbReference type="ChEBI" id="CHEBI:15377"/>
        <dbReference type="ChEBI" id="CHEBI:15378"/>
        <dbReference type="ChEBI" id="CHEBI:16113"/>
        <dbReference type="ChEBI" id="CHEBI:17002"/>
        <dbReference type="ChEBI" id="CHEBI:28868"/>
        <dbReference type="EC" id="3.1.1.13"/>
    </reaction>
    <physiologicalReaction direction="left-to-right" evidence="10">
        <dbReference type="Rhea" id="RHEA:36404"/>
    </physiologicalReaction>
</comment>
<protein>
    <recommendedName>
        <fullName evidence="4">Lipid droplet-associated hydrolase</fullName>
        <ecNumber evidence="9">3.1.1.13</ecNumber>
    </recommendedName>
    <alternativeName>
        <fullName evidence="8">Lipid droplet-associated serine hydrolase</fullName>
    </alternativeName>
</protein>
<dbReference type="AlphaFoldDB" id="A0A553N2L0"/>
<dbReference type="PANTHER" id="PTHR13390:SF0">
    <property type="entry name" value="LIPID DROPLET-ASSOCIATED HYDROLASE"/>
    <property type="match status" value="1"/>
</dbReference>
<dbReference type="EMBL" id="SRMA01027109">
    <property type="protein sequence ID" value="TRY59667.1"/>
    <property type="molecule type" value="Genomic_DNA"/>
</dbReference>
<keyword evidence="7" id="KW-0256">Endoplasmic reticulum</keyword>
<evidence type="ECO:0000256" key="4">
    <source>
        <dbReference type="ARBA" id="ARBA00019242"/>
    </source>
</evidence>
<name>A0A553N2L0_9TELE</name>
<dbReference type="EC" id="3.1.1.13" evidence="9"/>
<evidence type="ECO:0000256" key="3">
    <source>
        <dbReference type="ARBA" id="ARBA00008300"/>
    </source>
</evidence>
<evidence type="ECO:0000256" key="1">
    <source>
        <dbReference type="ARBA" id="ARBA00004240"/>
    </source>
</evidence>
<dbReference type="GO" id="GO:0019915">
    <property type="term" value="P:lipid storage"/>
    <property type="evidence" value="ECO:0007669"/>
    <property type="project" value="InterPro"/>
</dbReference>
<dbReference type="SUPFAM" id="SSF53474">
    <property type="entry name" value="alpha/beta-Hydrolases"/>
    <property type="match status" value="1"/>
</dbReference>
<dbReference type="InterPro" id="IPR029058">
    <property type="entry name" value="AB_hydrolase_fold"/>
</dbReference>
<dbReference type="GO" id="GO:0035356">
    <property type="term" value="P:intracellular triglyceride homeostasis"/>
    <property type="evidence" value="ECO:0007669"/>
    <property type="project" value="UniProtKB-ARBA"/>
</dbReference>
<comment type="caution">
    <text evidence="11">The sequence shown here is derived from an EMBL/GenBank/DDBJ whole genome shotgun (WGS) entry which is preliminary data.</text>
</comment>
<dbReference type="GO" id="GO:0042632">
    <property type="term" value="P:cholesterol homeostasis"/>
    <property type="evidence" value="ECO:0007669"/>
    <property type="project" value="UniProtKB-ARBA"/>
</dbReference>
<dbReference type="InterPro" id="IPR019363">
    <property type="entry name" value="LDAH"/>
</dbReference>
<comment type="similarity">
    <text evidence="3">Belongs to the AB hydrolase superfamily. LDAH family.</text>
</comment>
<dbReference type="PANTHER" id="PTHR13390">
    <property type="entry name" value="LIPASE"/>
    <property type="match status" value="1"/>
</dbReference>
<evidence type="ECO:0000256" key="6">
    <source>
        <dbReference type="ARBA" id="ARBA00022801"/>
    </source>
</evidence>
<evidence type="ECO:0000256" key="10">
    <source>
        <dbReference type="ARBA" id="ARBA00049527"/>
    </source>
</evidence>
<keyword evidence="5" id="KW-0551">Lipid droplet</keyword>
<dbReference type="STRING" id="623744.A0A553N2L0"/>
<comment type="subcellular location">
    <subcellularLocation>
        <location evidence="1">Endoplasmic reticulum</location>
    </subcellularLocation>
    <subcellularLocation>
        <location evidence="2">Lipid droplet</location>
    </subcellularLocation>
</comment>
<dbReference type="OrthoDB" id="448051at2759"/>
<dbReference type="GO" id="GO:0005783">
    <property type="term" value="C:endoplasmic reticulum"/>
    <property type="evidence" value="ECO:0007669"/>
    <property type="project" value="UniProtKB-SubCell"/>
</dbReference>
<reference evidence="11 12" key="1">
    <citation type="journal article" date="2019" name="Sci. Data">
        <title>Hybrid genome assembly and annotation of Danionella translucida.</title>
        <authorList>
            <person name="Kadobianskyi M."/>
            <person name="Schulze L."/>
            <person name="Schuelke M."/>
            <person name="Judkewitz B."/>
        </authorList>
    </citation>
    <scope>NUCLEOTIDE SEQUENCE [LARGE SCALE GENOMIC DNA]</scope>
    <source>
        <strain evidence="11 12">Bolton</strain>
    </source>
</reference>
<evidence type="ECO:0000256" key="2">
    <source>
        <dbReference type="ARBA" id="ARBA00004502"/>
    </source>
</evidence>
<evidence type="ECO:0000256" key="7">
    <source>
        <dbReference type="ARBA" id="ARBA00022824"/>
    </source>
</evidence>
<accession>A0A553N2L0</accession>
<evidence type="ECO:0000313" key="12">
    <source>
        <dbReference type="Proteomes" id="UP000316079"/>
    </source>
</evidence>
<dbReference type="Pfam" id="PF10230">
    <property type="entry name" value="LIDHydrolase"/>
    <property type="match status" value="1"/>
</dbReference>
<dbReference type="GO" id="GO:0005811">
    <property type="term" value="C:lipid droplet"/>
    <property type="evidence" value="ECO:0007669"/>
    <property type="project" value="UniProtKB-SubCell"/>
</dbReference>
<dbReference type="FunFam" id="3.40.50.1820:FF:000068">
    <property type="entry name" value="Lipid droplet associated hydrolase"/>
    <property type="match status" value="1"/>
</dbReference>
<dbReference type="GO" id="GO:0004771">
    <property type="term" value="F:sterol ester esterase activity"/>
    <property type="evidence" value="ECO:0007669"/>
    <property type="project" value="UniProtKB-EC"/>
</dbReference>
<evidence type="ECO:0000256" key="9">
    <source>
        <dbReference type="ARBA" id="ARBA00039150"/>
    </source>
</evidence>
<dbReference type="Proteomes" id="UP000316079">
    <property type="component" value="Unassembled WGS sequence"/>
</dbReference>